<evidence type="ECO:0000313" key="2">
    <source>
        <dbReference type="EMBL" id="MFC6592377.1"/>
    </source>
</evidence>
<protein>
    <submittedName>
        <fullName evidence="2">Excisionase family DNA-binding protein</fullName>
    </submittedName>
</protein>
<dbReference type="GO" id="GO:0003677">
    <property type="term" value="F:DNA binding"/>
    <property type="evidence" value="ECO:0007669"/>
    <property type="project" value="UniProtKB-KW"/>
</dbReference>
<gene>
    <name evidence="2" type="ORF">ACFP81_10495</name>
</gene>
<evidence type="ECO:0000259" key="1">
    <source>
        <dbReference type="Pfam" id="PF12728"/>
    </source>
</evidence>
<sequence length="78" mass="8589">MKKAYTYEEAAAQLGVEKSLIRQLVADGELVAFTVSADPNARSHRISDAELDRFIATREGRQAQRFADIALTAQAQAH</sequence>
<accession>A0ABW1YFS4</accession>
<organism evidence="2 3">
    <name type="scientific">Deinococcus lacus</name>
    <dbReference type="NCBI Taxonomy" id="392561"/>
    <lineage>
        <taxon>Bacteria</taxon>
        <taxon>Thermotogati</taxon>
        <taxon>Deinococcota</taxon>
        <taxon>Deinococci</taxon>
        <taxon>Deinococcales</taxon>
        <taxon>Deinococcaceae</taxon>
        <taxon>Deinococcus</taxon>
    </lineage>
</organism>
<keyword evidence="2" id="KW-0238">DNA-binding</keyword>
<dbReference type="Proteomes" id="UP001596297">
    <property type="component" value="Unassembled WGS sequence"/>
</dbReference>
<proteinExistence type="predicted"/>
<evidence type="ECO:0000313" key="3">
    <source>
        <dbReference type="Proteomes" id="UP001596297"/>
    </source>
</evidence>
<reference evidence="3" key="1">
    <citation type="journal article" date="2019" name="Int. J. Syst. Evol. Microbiol.">
        <title>The Global Catalogue of Microorganisms (GCM) 10K type strain sequencing project: providing services to taxonomists for standard genome sequencing and annotation.</title>
        <authorList>
            <consortium name="The Broad Institute Genomics Platform"/>
            <consortium name="The Broad Institute Genome Sequencing Center for Infectious Disease"/>
            <person name="Wu L."/>
            <person name="Ma J."/>
        </authorList>
    </citation>
    <scope>NUCLEOTIDE SEQUENCE [LARGE SCALE GENOMIC DNA]</scope>
    <source>
        <strain evidence="3">CGMCC 1.15772</strain>
    </source>
</reference>
<dbReference type="RefSeq" id="WP_380083402.1">
    <property type="nucleotide sequence ID" value="NZ_JBHSWD010000001.1"/>
</dbReference>
<keyword evidence="3" id="KW-1185">Reference proteome</keyword>
<dbReference type="Pfam" id="PF12728">
    <property type="entry name" value="HTH_17"/>
    <property type="match status" value="1"/>
</dbReference>
<dbReference type="EMBL" id="JBHSWD010000001">
    <property type="protein sequence ID" value="MFC6592377.1"/>
    <property type="molecule type" value="Genomic_DNA"/>
</dbReference>
<comment type="caution">
    <text evidence="2">The sequence shown here is derived from an EMBL/GenBank/DDBJ whole genome shotgun (WGS) entry which is preliminary data.</text>
</comment>
<feature type="domain" description="Helix-turn-helix" evidence="1">
    <location>
        <begin position="5"/>
        <end position="58"/>
    </location>
</feature>
<name>A0ABW1YFS4_9DEIO</name>
<dbReference type="NCBIfam" id="TIGR01764">
    <property type="entry name" value="excise"/>
    <property type="match status" value="1"/>
</dbReference>
<dbReference type="InterPro" id="IPR041657">
    <property type="entry name" value="HTH_17"/>
</dbReference>
<dbReference type="InterPro" id="IPR010093">
    <property type="entry name" value="SinI_DNA-bd"/>
</dbReference>